<sequence length="374" mass="42464">KEIQLLQLITIKINILIVTLKQKILIYNTNITVIYVLSAPNILKVGSPEKVFVEAQDYSGASLNVKISVKNPKDNSREVMSASVTLTPAKNYQDLVEIEIPGNAFSFEKGVQQYAVLQAQFPQKLLEKKVMVIFQSGHIVLQTDKTIYTPDSTVYYRVFALSPGMTQPVESGVRVEILVNMSSVCVIKYNKVQNMRPPDFYNDLFVWCPNSPGLWKLVAWHQNSPQKNFSSEFEVKEYVLPSFEVSLSPQKAFFYVNDDSLSVDIEAKYLFGETVNGHGFVVFGVVTEDKGKISIPGSLQRVQVLHTHTYTYTCIYENTRLISDFTITCPIYEPFFEKCKRKCKCGPPEHRKPTILCVHFMLNVRSGMEVEQPS</sequence>
<dbReference type="Pfam" id="PF17790">
    <property type="entry name" value="MG1"/>
    <property type="match status" value="1"/>
</dbReference>
<dbReference type="Gene3D" id="2.60.40.1940">
    <property type="match status" value="1"/>
</dbReference>
<dbReference type="Pfam" id="PF17791">
    <property type="entry name" value="MG3"/>
    <property type="match status" value="1"/>
</dbReference>
<reference evidence="3" key="2">
    <citation type="submission" date="2025-09" db="UniProtKB">
        <authorList>
            <consortium name="Ensembl"/>
        </authorList>
    </citation>
    <scope>IDENTIFICATION</scope>
</reference>
<dbReference type="InterPro" id="IPR050473">
    <property type="entry name" value="A2M/Complement_sys"/>
</dbReference>
<dbReference type="InterPro" id="IPR041425">
    <property type="entry name" value="C3/4/5_MG1"/>
</dbReference>
<evidence type="ECO:0000313" key="3">
    <source>
        <dbReference type="Ensembl" id="ENSSRHP00000011903.1"/>
    </source>
</evidence>
<dbReference type="InterPro" id="IPR041555">
    <property type="entry name" value="MG3"/>
</dbReference>
<dbReference type="Proteomes" id="UP000472270">
    <property type="component" value="Unassembled WGS sequence"/>
</dbReference>
<organism evidence="3 4">
    <name type="scientific">Sinocyclocheilus rhinocerous</name>
    <dbReference type="NCBI Taxonomy" id="307959"/>
    <lineage>
        <taxon>Eukaryota</taxon>
        <taxon>Metazoa</taxon>
        <taxon>Chordata</taxon>
        <taxon>Craniata</taxon>
        <taxon>Vertebrata</taxon>
        <taxon>Euteleostomi</taxon>
        <taxon>Actinopterygii</taxon>
        <taxon>Neopterygii</taxon>
        <taxon>Teleostei</taxon>
        <taxon>Ostariophysi</taxon>
        <taxon>Cypriniformes</taxon>
        <taxon>Cyprinidae</taxon>
        <taxon>Cyprininae</taxon>
        <taxon>Sinocyclocheilus</taxon>
    </lineage>
</organism>
<keyword evidence="4" id="KW-1185">Reference proteome</keyword>
<accession>A0A673GGS6</accession>
<evidence type="ECO:0000259" key="2">
    <source>
        <dbReference type="Pfam" id="PF17791"/>
    </source>
</evidence>
<feature type="domain" description="Macroglobulin" evidence="2">
    <location>
        <begin position="237"/>
        <end position="293"/>
    </location>
</feature>
<dbReference type="Ensembl" id="ENSSRHT00000012349.1">
    <property type="protein sequence ID" value="ENSSRHP00000011903.1"/>
    <property type="gene ID" value="ENSSRHG00000006829.1"/>
</dbReference>
<evidence type="ECO:0000259" key="1">
    <source>
        <dbReference type="Pfam" id="PF17790"/>
    </source>
</evidence>
<evidence type="ECO:0000313" key="4">
    <source>
        <dbReference type="Proteomes" id="UP000472270"/>
    </source>
</evidence>
<dbReference type="PANTHER" id="PTHR11412">
    <property type="entry name" value="MACROGLOBULIN / COMPLEMENT"/>
    <property type="match status" value="1"/>
</dbReference>
<reference evidence="3" key="1">
    <citation type="submission" date="2025-08" db="UniProtKB">
        <authorList>
            <consortium name="Ensembl"/>
        </authorList>
    </citation>
    <scope>IDENTIFICATION</scope>
</reference>
<name>A0A673GGS6_9TELE</name>
<feature type="domain" description="Complement C3/4/5 macroglobulin" evidence="1">
    <location>
        <begin position="34"/>
        <end position="132"/>
    </location>
</feature>
<proteinExistence type="predicted"/>
<evidence type="ECO:0008006" key="5">
    <source>
        <dbReference type="Google" id="ProtNLM"/>
    </source>
</evidence>
<dbReference type="Gene3D" id="2.60.40.1930">
    <property type="match status" value="2"/>
</dbReference>
<dbReference type="AlphaFoldDB" id="A0A673GGS6"/>
<protein>
    <recommendedName>
        <fullName evidence="5">Alpha-2-macroglobulin bait region domain-containing protein</fullName>
    </recommendedName>
</protein>
<dbReference type="PANTHER" id="PTHR11412:SF81">
    <property type="entry name" value="COMPLEMENT C3"/>
    <property type="match status" value="1"/>
</dbReference>